<dbReference type="FunFam" id="3.40.309.10:FF:000018">
    <property type="entry name" value="Alpha-aminoadipic semialdehyde dehydrogenase"/>
    <property type="match status" value="1"/>
</dbReference>
<keyword evidence="4" id="KW-0520">NAD</keyword>
<organism evidence="9 10">
    <name type="scientific">Anopheles christyi</name>
    <dbReference type="NCBI Taxonomy" id="43041"/>
    <lineage>
        <taxon>Eukaryota</taxon>
        <taxon>Metazoa</taxon>
        <taxon>Ecdysozoa</taxon>
        <taxon>Arthropoda</taxon>
        <taxon>Hexapoda</taxon>
        <taxon>Insecta</taxon>
        <taxon>Pterygota</taxon>
        <taxon>Neoptera</taxon>
        <taxon>Endopterygota</taxon>
        <taxon>Diptera</taxon>
        <taxon>Nematocera</taxon>
        <taxon>Culicoidea</taxon>
        <taxon>Culicidae</taxon>
        <taxon>Anophelinae</taxon>
        <taxon>Anopheles</taxon>
    </lineage>
</organism>
<dbReference type="PANTHER" id="PTHR43521:SF1">
    <property type="entry name" value="ALPHA-AMINOADIPIC SEMIALDEHYDE DEHYDROGENASE"/>
    <property type="match status" value="1"/>
</dbReference>
<dbReference type="CDD" id="cd07130">
    <property type="entry name" value="ALDH_F7_AASADH"/>
    <property type="match status" value="1"/>
</dbReference>
<dbReference type="PANTHER" id="PTHR43521">
    <property type="entry name" value="ALPHA-AMINOADIPIC SEMIALDEHYDE DEHYDROGENASE"/>
    <property type="match status" value="1"/>
</dbReference>
<keyword evidence="3 7" id="KW-0560">Oxidoreductase</keyword>
<name>A0A182K111_9DIPT</name>
<feature type="active site" evidence="6">
    <location>
        <position position="295"/>
    </location>
</feature>
<evidence type="ECO:0000256" key="4">
    <source>
        <dbReference type="ARBA" id="ARBA00023027"/>
    </source>
</evidence>
<dbReference type="Pfam" id="PF00171">
    <property type="entry name" value="Aldedh"/>
    <property type="match status" value="1"/>
</dbReference>
<dbReference type="EC" id="1.2.1.3" evidence="5"/>
<dbReference type="VEuPathDB" id="VectorBase:ACHR004445"/>
<proteinExistence type="inferred from homology"/>
<evidence type="ECO:0000313" key="10">
    <source>
        <dbReference type="Proteomes" id="UP000075881"/>
    </source>
</evidence>
<evidence type="ECO:0000256" key="6">
    <source>
        <dbReference type="PROSITE-ProRule" id="PRU10007"/>
    </source>
</evidence>
<dbReference type="EnsemblMetazoa" id="ACHR004445-RA">
    <property type="protein sequence ID" value="ACHR004445-PA"/>
    <property type="gene ID" value="ACHR004445"/>
</dbReference>
<feature type="domain" description="Aldehyde dehydrogenase" evidence="8">
    <location>
        <begin position="58"/>
        <end position="522"/>
    </location>
</feature>
<dbReference type="InterPro" id="IPR015590">
    <property type="entry name" value="Aldehyde_DH_dom"/>
</dbReference>
<dbReference type="InterPro" id="IPR044638">
    <property type="entry name" value="ALDH7A1-like"/>
</dbReference>
<evidence type="ECO:0000259" key="8">
    <source>
        <dbReference type="Pfam" id="PF00171"/>
    </source>
</evidence>
<sequence>MIGTLLHRAPKFNSGICKIIGARTMSGMAKYLVEEDNYSFLRDLGLRRVNNGVFDGDWKSGSGNSVQSVDPASGRVIAEVSTGSEKDLEQCLTAGVAAFQEWKNMPAPLRGDIVRQIGDELRKYREPLGKLVALEMGKILPEGIGEVQEFVDICDYAVGLSRMFGGCIFPSERPQHTILEKWNPLGLIGVISAFNFPCAVFGWNAAIALTIGNSVLWKGAPSTSLVSVATTKIVTDVIKRNNLPPIVTLCQGGEEIGKRMVSDERIKLMSFTGSTAVGRTVGIEMQRRFGRCLLELGGNNALIINDDAPQEMALDAAFFGCIGTAGQRCTTTRRLIIHEKLYDNFIQKLVARYTNLLQRVGHPLDQSTLYGPVHNQQAVENYKKTIQEAIALGGKIECGGKTIDRPGFFVEPTIISNLPHDAPVVKRETFAPIVFVFKTKNLKEAITWNNEVDQGLSSSLFTKNIQSAFEWIGENGSDCGIVNINTSPSGAEIGGAFGGEKHTGGGRESGSDAWKQYARRSTITVNHSTDLPLAQGIVFE</sequence>
<comment type="subunit">
    <text evidence="2">Homotetramer.</text>
</comment>
<dbReference type="InterPro" id="IPR029510">
    <property type="entry name" value="Ald_DH_CS_GLU"/>
</dbReference>
<dbReference type="InterPro" id="IPR016163">
    <property type="entry name" value="Ald_DH_C"/>
</dbReference>
<dbReference type="STRING" id="43041.A0A182K111"/>
<evidence type="ECO:0000256" key="7">
    <source>
        <dbReference type="RuleBase" id="RU003345"/>
    </source>
</evidence>
<dbReference type="GO" id="GO:0004029">
    <property type="term" value="F:aldehyde dehydrogenase (NAD+) activity"/>
    <property type="evidence" value="ECO:0007669"/>
    <property type="project" value="UniProtKB-EC"/>
</dbReference>
<evidence type="ECO:0000256" key="2">
    <source>
        <dbReference type="ARBA" id="ARBA00011881"/>
    </source>
</evidence>
<protein>
    <recommendedName>
        <fullName evidence="5">aldehyde dehydrogenase (NAD(+))</fullName>
        <ecNumber evidence="5">1.2.1.3</ecNumber>
    </recommendedName>
</protein>
<evidence type="ECO:0000313" key="9">
    <source>
        <dbReference type="EnsemblMetazoa" id="ACHR004445-PA"/>
    </source>
</evidence>
<dbReference type="AlphaFoldDB" id="A0A182K111"/>
<keyword evidence="10" id="KW-1185">Reference proteome</keyword>
<dbReference type="Gene3D" id="3.40.605.10">
    <property type="entry name" value="Aldehyde Dehydrogenase, Chain A, domain 1"/>
    <property type="match status" value="1"/>
</dbReference>
<reference evidence="10" key="1">
    <citation type="submission" date="2013-03" db="EMBL/GenBank/DDBJ databases">
        <title>The Genome Sequence of Anopheles christyi ACHKN1017.</title>
        <authorList>
            <consortium name="The Broad Institute Genomics Platform"/>
            <person name="Neafsey D.E."/>
            <person name="Besansky N."/>
            <person name="Walker B."/>
            <person name="Young S.K."/>
            <person name="Zeng Q."/>
            <person name="Gargeya S."/>
            <person name="Fitzgerald M."/>
            <person name="Haas B."/>
            <person name="Abouelleil A."/>
            <person name="Allen A.W."/>
            <person name="Alvarado L."/>
            <person name="Arachchi H.M."/>
            <person name="Berlin A.M."/>
            <person name="Chapman S.B."/>
            <person name="Gainer-Dewar J."/>
            <person name="Goldberg J."/>
            <person name="Griggs A."/>
            <person name="Gujja S."/>
            <person name="Hansen M."/>
            <person name="Howarth C."/>
            <person name="Imamovic A."/>
            <person name="Ireland A."/>
            <person name="Larimer J."/>
            <person name="McCowan C."/>
            <person name="Murphy C."/>
            <person name="Pearson M."/>
            <person name="Poon T.W."/>
            <person name="Priest M."/>
            <person name="Roberts A."/>
            <person name="Saif S."/>
            <person name="Shea T."/>
            <person name="Sisk P."/>
            <person name="Sykes S."/>
            <person name="Wortman J."/>
            <person name="Nusbaum C."/>
            <person name="Birren B."/>
        </authorList>
    </citation>
    <scope>NUCLEOTIDE SEQUENCE [LARGE SCALE GENOMIC DNA]</scope>
    <source>
        <strain evidence="10">ACHKN1017</strain>
    </source>
</reference>
<dbReference type="Proteomes" id="UP000075881">
    <property type="component" value="Unassembled WGS sequence"/>
</dbReference>
<dbReference type="Gene3D" id="3.40.309.10">
    <property type="entry name" value="Aldehyde Dehydrogenase, Chain A, domain 2"/>
    <property type="match status" value="1"/>
</dbReference>
<evidence type="ECO:0000256" key="3">
    <source>
        <dbReference type="ARBA" id="ARBA00023002"/>
    </source>
</evidence>
<dbReference type="SUPFAM" id="SSF53720">
    <property type="entry name" value="ALDH-like"/>
    <property type="match status" value="1"/>
</dbReference>
<dbReference type="PROSITE" id="PS00687">
    <property type="entry name" value="ALDEHYDE_DEHYDR_GLU"/>
    <property type="match status" value="1"/>
</dbReference>
<comment type="similarity">
    <text evidence="1 7">Belongs to the aldehyde dehydrogenase family.</text>
</comment>
<dbReference type="InterPro" id="IPR016162">
    <property type="entry name" value="Ald_DH_N"/>
</dbReference>
<accession>A0A182K111</accession>
<reference evidence="9" key="2">
    <citation type="submission" date="2020-05" db="UniProtKB">
        <authorList>
            <consortium name="EnsemblMetazoa"/>
        </authorList>
    </citation>
    <scope>IDENTIFICATION</scope>
    <source>
        <strain evidence="9">ACHKN1017</strain>
    </source>
</reference>
<dbReference type="InterPro" id="IPR016161">
    <property type="entry name" value="Ald_DH/histidinol_DH"/>
</dbReference>
<evidence type="ECO:0000256" key="1">
    <source>
        <dbReference type="ARBA" id="ARBA00009986"/>
    </source>
</evidence>
<evidence type="ECO:0000256" key="5">
    <source>
        <dbReference type="ARBA" id="ARBA00024226"/>
    </source>
</evidence>